<keyword evidence="2" id="KW-1185">Reference proteome</keyword>
<reference evidence="2" key="1">
    <citation type="journal article" date="2019" name="Int. J. Syst. Evol. Microbiol.">
        <title>The Global Catalogue of Microorganisms (GCM) 10K type strain sequencing project: providing services to taxonomists for standard genome sequencing and annotation.</title>
        <authorList>
            <consortium name="The Broad Institute Genomics Platform"/>
            <consortium name="The Broad Institute Genome Sequencing Center for Infectious Disease"/>
            <person name="Wu L."/>
            <person name="Ma J."/>
        </authorList>
    </citation>
    <scope>NUCLEOTIDE SEQUENCE [LARGE SCALE GENOMIC DNA]</scope>
    <source>
        <strain evidence="2">CGMCC 1.12404</strain>
    </source>
</reference>
<accession>A0ABQ1GU65</accession>
<evidence type="ECO:0000313" key="2">
    <source>
        <dbReference type="Proteomes" id="UP000617979"/>
    </source>
</evidence>
<evidence type="ECO:0000313" key="1">
    <source>
        <dbReference type="EMBL" id="GGA50476.1"/>
    </source>
</evidence>
<dbReference type="SUPFAM" id="SSF53649">
    <property type="entry name" value="Alkaline phosphatase-like"/>
    <property type="match status" value="1"/>
</dbReference>
<dbReference type="EMBL" id="BMEX01000009">
    <property type="protein sequence ID" value="GGA50476.1"/>
    <property type="molecule type" value="Genomic_DNA"/>
</dbReference>
<proteinExistence type="predicted"/>
<name>A0ABQ1GU65_9BACL</name>
<dbReference type="Pfam" id="PF08665">
    <property type="entry name" value="PglZ"/>
    <property type="match status" value="1"/>
</dbReference>
<organism evidence="1 2">
    <name type="scientific">Kroppenstedtia guangzhouensis</name>
    <dbReference type="NCBI Taxonomy" id="1274356"/>
    <lineage>
        <taxon>Bacteria</taxon>
        <taxon>Bacillati</taxon>
        <taxon>Bacillota</taxon>
        <taxon>Bacilli</taxon>
        <taxon>Bacillales</taxon>
        <taxon>Thermoactinomycetaceae</taxon>
        <taxon>Kroppenstedtia</taxon>
    </lineage>
</organism>
<gene>
    <name evidence="1" type="ORF">GCM10007416_24530</name>
</gene>
<dbReference type="NCBIfam" id="NF033449">
    <property type="entry name" value="BREX_PglZ_3"/>
    <property type="match status" value="1"/>
</dbReference>
<sequence length="652" mass="75574">MSSWRDRILHHFDEPLLRLYLVSDPDDLLLDEELLTQLQNRGLTLIPYEDPVTFRYRYESFCRERLQNRSSHILLRVKEDSLDHLPYDFLKAGDRVDLRLSSLFPRLSANIVSELDGEQLDRLHIVYEEYTGPSSDSATCDFILRKVFKVPYDTIDNPVDLMKHLFAKHERGIRYPKSLEQFLIGKLRLRPELNRLPVEEIVSSSRAFFDYIQREWFTSLKKWSVEKEQGKEALPPDEQYGFEMQMFRHPEVWPFVEHLFMEGKLSRVRGIDANRLPEWTHVGIHSDPVAEEKQHLNHLLEKLEGGDDLSDHKGWLHRAMQFGRLKHLRLKLLTELDEETNRRIAALEKGLDAAFANWMLHGYRALPNLPHLPRPVMVHHIPHYLDYRRRSKVALMVVDGMSFVQWNQIREALELEFNMEENGVFAWVPTITSVSRQAIFTGEPPLLFPKTLHTTRKEASAWKLFWENHQVSKMRVTFEKGLGLGVYDSTHIQALQKDQTQIAGLVVDTIDRLMHGAIQGQEGIYEEIDLWLKKGYLKALIDDLLARGFDLYLTSDHGNEESCGIGRISEGVLAHSRGERVRIYSDESLRDRAAQAHPSHAWPGFGLPQGSSVLLARSGEAFIHEKEMIVSHGGISLEEVIVPFVHVTRKSE</sequence>
<dbReference type="Proteomes" id="UP000617979">
    <property type="component" value="Unassembled WGS sequence"/>
</dbReference>
<comment type="caution">
    <text evidence="1">The sequence shown here is derived from an EMBL/GenBank/DDBJ whole genome shotgun (WGS) entry which is preliminary data.</text>
</comment>
<protein>
    <submittedName>
        <fullName evidence="1">Alkaline phosphatase</fullName>
    </submittedName>
</protein>
<dbReference type="RefSeq" id="WP_188432816.1">
    <property type="nucleotide sequence ID" value="NZ_BMEX01000009.1"/>
</dbReference>
<dbReference type="InterPro" id="IPR017850">
    <property type="entry name" value="Alkaline_phosphatase_core_sf"/>
</dbReference>